<feature type="compositionally biased region" description="Basic and acidic residues" evidence="1">
    <location>
        <begin position="53"/>
        <end position="73"/>
    </location>
</feature>
<evidence type="ECO:0000256" key="1">
    <source>
        <dbReference type="SAM" id="MobiDB-lite"/>
    </source>
</evidence>
<dbReference type="EMBL" id="JAVRRR010000020">
    <property type="protein sequence ID" value="KAK5147949.1"/>
    <property type="molecule type" value="Genomic_DNA"/>
</dbReference>
<organism evidence="2 3">
    <name type="scientific">Rachicladosporium monterosium</name>
    <dbReference type="NCBI Taxonomy" id="1507873"/>
    <lineage>
        <taxon>Eukaryota</taxon>
        <taxon>Fungi</taxon>
        <taxon>Dikarya</taxon>
        <taxon>Ascomycota</taxon>
        <taxon>Pezizomycotina</taxon>
        <taxon>Dothideomycetes</taxon>
        <taxon>Dothideomycetidae</taxon>
        <taxon>Cladosporiales</taxon>
        <taxon>Cladosporiaceae</taxon>
        <taxon>Rachicladosporium</taxon>
    </lineage>
</organism>
<dbReference type="Proteomes" id="UP001308179">
    <property type="component" value="Unassembled WGS sequence"/>
</dbReference>
<evidence type="ECO:0000313" key="3">
    <source>
        <dbReference type="Proteomes" id="UP001308179"/>
    </source>
</evidence>
<feature type="compositionally biased region" description="Basic residues" evidence="1">
    <location>
        <begin position="74"/>
        <end position="86"/>
    </location>
</feature>
<reference evidence="2 3" key="1">
    <citation type="submission" date="2023-08" db="EMBL/GenBank/DDBJ databases">
        <title>Black Yeasts Isolated from many extreme environments.</title>
        <authorList>
            <person name="Coleine C."/>
            <person name="Stajich J.E."/>
            <person name="Selbmann L."/>
        </authorList>
    </citation>
    <scope>NUCLEOTIDE SEQUENCE [LARGE SCALE GENOMIC DNA]</scope>
    <source>
        <strain evidence="2 3">CCFEE 5386</strain>
    </source>
</reference>
<name>A0ABR0LFB2_9PEZI</name>
<keyword evidence="3" id="KW-1185">Reference proteome</keyword>
<comment type="caution">
    <text evidence="2">The sequence shown here is derived from an EMBL/GenBank/DDBJ whole genome shotgun (WGS) entry which is preliminary data.</text>
</comment>
<accession>A0ABR0LFB2</accession>
<gene>
    <name evidence="2" type="ORF">LTR32_000699</name>
</gene>
<sequence length="86" mass="9866">MRLHMNLLEIEDMANRSSQLRTIAKGSRRIIPEEAGSVENNVDIGKFFSATEPSKDRQQSLQLENKRRRDIKQGRKGKSGAKKKKE</sequence>
<protein>
    <submittedName>
        <fullName evidence="2">Uncharacterized protein</fullName>
    </submittedName>
</protein>
<feature type="region of interest" description="Disordered" evidence="1">
    <location>
        <begin position="49"/>
        <end position="86"/>
    </location>
</feature>
<proteinExistence type="predicted"/>
<evidence type="ECO:0000313" key="2">
    <source>
        <dbReference type="EMBL" id="KAK5147949.1"/>
    </source>
</evidence>